<keyword evidence="1" id="KW-0539">Nucleus</keyword>
<gene>
    <name evidence="5" type="ORF">M0812_06691</name>
</gene>
<feature type="region of interest" description="Disordered" evidence="3">
    <location>
        <begin position="82"/>
        <end position="116"/>
    </location>
</feature>
<feature type="compositionally biased region" description="Basic and acidic residues" evidence="3">
    <location>
        <begin position="353"/>
        <end position="412"/>
    </location>
</feature>
<feature type="coiled-coil region" evidence="2">
    <location>
        <begin position="504"/>
        <end position="535"/>
    </location>
</feature>
<keyword evidence="1 5" id="KW-0371">Homeobox</keyword>
<name>A0AAV8ACD4_9EUKA</name>
<evidence type="ECO:0000313" key="6">
    <source>
        <dbReference type="Proteomes" id="UP001146793"/>
    </source>
</evidence>
<reference evidence="5" key="1">
    <citation type="submission" date="2022-08" db="EMBL/GenBank/DDBJ databases">
        <title>Novel sulphate-reducing endosymbionts in the free-living metamonad Anaeramoeba.</title>
        <authorList>
            <person name="Jerlstrom-Hultqvist J."/>
            <person name="Cepicka I."/>
            <person name="Gallot-Lavallee L."/>
            <person name="Salas-Leiva D."/>
            <person name="Curtis B.A."/>
            <person name="Zahonova K."/>
            <person name="Pipaliya S."/>
            <person name="Dacks J."/>
            <person name="Roger A.J."/>
        </authorList>
    </citation>
    <scope>NUCLEOTIDE SEQUENCE</scope>
    <source>
        <strain evidence="5">Busselton2</strain>
    </source>
</reference>
<dbReference type="GO" id="GO:0005634">
    <property type="term" value="C:nucleus"/>
    <property type="evidence" value="ECO:0007669"/>
    <property type="project" value="UniProtKB-SubCell"/>
</dbReference>
<keyword evidence="1 5" id="KW-0238">DNA-binding</keyword>
<dbReference type="SUPFAM" id="SSF46689">
    <property type="entry name" value="Homeodomain-like"/>
    <property type="match status" value="1"/>
</dbReference>
<protein>
    <submittedName>
        <fullName evidence="5">Homeobox protein meis2</fullName>
    </submittedName>
</protein>
<feature type="compositionally biased region" description="Polar residues" evidence="3">
    <location>
        <begin position="105"/>
        <end position="116"/>
    </location>
</feature>
<evidence type="ECO:0000256" key="3">
    <source>
        <dbReference type="SAM" id="MobiDB-lite"/>
    </source>
</evidence>
<dbReference type="Proteomes" id="UP001146793">
    <property type="component" value="Unassembled WGS sequence"/>
</dbReference>
<evidence type="ECO:0000256" key="1">
    <source>
        <dbReference type="PROSITE-ProRule" id="PRU00108"/>
    </source>
</evidence>
<comment type="caution">
    <text evidence="5">The sequence shown here is derived from an EMBL/GenBank/DDBJ whole genome shotgun (WGS) entry which is preliminary data.</text>
</comment>
<dbReference type="AlphaFoldDB" id="A0AAV8ACD4"/>
<organism evidence="5 6">
    <name type="scientific">Anaeramoeba flamelloides</name>
    <dbReference type="NCBI Taxonomy" id="1746091"/>
    <lineage>
        <taxon>Eukaryota</taxon>
        <taxon>Metamonada</taxon>
        <taxon>Anaeramoebidae</taxon>
        <taxon>Anaeramoeba</taxon>
    </lineage>
</organism>
<dbReference type="InterPro" id="IPR009057">
    <property type="entry name" value="Homeodomain-like_sf"/>
</dbReference>
<feature type="DNA-binding region" description="Homeobox" evidence="1">
    <location>
        <begin position="598"/>
        <end position="663"/>
    </location>
</feature>
<dbReference type="EMBL" id="JANTQA010000012">
    <property type="protein sequence ID" value="KAJ3450510.1"/>
    <property type="molecule type" value="Genomic_DNA"/>
</dbReference>
<keyword evidence="2" id="KW-0175">Coiled coil</keyword>
<dbReference type="PROSITE" id="PS50071">
    <property type="entry name" value="HOMEOBOX_2"/>
    <property type="match status" value="1"/>
</dbReference>
<dbReference type="SMART" id="SM00389">
    <property type="entry name" value="HOX"/>
    <property type="match status" value="1"/>
</dbReference>
<sequence length="674" mass="80363">MSFNSLNSLPNIPIEEPFDLNLNFSFLDDVELCKVFNGTTNSETWNERVSLFQSNTYLEHDCEIKSNEPNFSNGPLNEIKPAFQKTNQKKVPTDSKKQKLKESQGIHNQTQKKTQNVLCKNKKRMIKKKKNRKGKRKRKVKKIKVKINKVNFLKKDPKLFLALREITRDLNNFFVIEKKKGICKPKEDQPKDLNKEILQKFDQDLFSFECLIEENENEKKFKKENENKKKFQKNFLVGESKPTADGESKVLNLRKQNEKKLIKGNGDCISGDISIESENESYQGVKMNLDKFNLKRNETKNQNNVNKQERKCKSKIELKIIQGVDEKCGKEKKNKPIKKVGEIFIENNNIESEKKKERKKEKEKEKEKEKNNNNIEPEQKKEREKEKEKEKEKETQNSDHENYNLNEREKKKCKEKKLKKNQNKKELLNGEGGIREMEMEIENEKLYRYLELQKKSLVENFKQQKSKLIYIYNIMQHGITNKKYILDKSSIFPHIKKTTDQRLLNLSEKLFEKYIRKLQELKSQQRKSIQKKKDRLLLENLKTNPQDENIRKRNFTKFSKGKIKKIRRNNSGGSNSNDGNENTNNKFRYILFVTKKKRRNKRKCIPENAKKILEKWYLKHVDSENGPFMNYEERLKFVQETQLSEVQISRWVGQKRRFDKENYLAGKIEKPKWL</sequence>
<dbReference type="InterPro" id="IPR001356">
    <property type="entry name" value="HD"/>
</dbReference>
<evidence type="ECO:0000256" key="2">
    <source>
        <dbReference type="SAM" id="Coils"/>
    </source>
</evidence>
<feature type="region of interest" description="Disordered" evidence="3">
    <location>
        <begin position="353"/>
        <end position="418"/>
    </location>
</feature>
<dbReference type="Gene3D" id="1.10.10.60">
    <property type="entry name" value="Homeodomain-like"/>
    <property type="match status" value="1"/>
</dbReference>
<accession>A0AAV8ACD4</accession>
<dbReference type="GO" id="GO:0003677">
    <property type="term" value="F:DNA binding"/>
    <property type="evidence" value="ECO:0007669"/>
    <property type="project" value="UniProtKB-UniRule"/>
</dbReference>
<proteinExistence type="predicted"/>
<comment type="subcellular location">
    <subcellularLocation>
        <location evidence="1">Nucleus</location>
    </subcellularLocation>
</comment>
<feature type="domain" description="Homeobox" evidence="4">
    <location>
        <begin position="596"/>
        <end position="662"/>
    </location>
</feature>
<evidence type="ECO:0000313" key="5">
    <source>
        <dbReference type="EMBL" id="KAJ3450510.1"/>
    </source>
</evidence>
<feature type="compositionally biased region" description="Basic and acidic residues" evidence="3">
    <location>
        <begin position="91"/>
        <end position="104"/>
    </location>
</feature>
<evidence type="ECO:0000259" key="4">
    <source>
        <dbReference type="PROSITE" id="PS50071"/>
    </source>
</evidence>